<reference evidence="3 4" key="1">
    <citation type="journal article" date="2013" name="Genome Announc.">
        <title>Draft Genome Sequence of an Alphaproteobacterium, Caenispirillum salinarum AK4(T), Isolated from a Solar Saltern.</title>
        <authorList>
            <person name="Khatri I."/>
            <person name="Singh A."/>
            <person name="Korpole S."/>
            <person name="Pinnaka A.K."/>
            <person name="Subramanian S."/>
        </authorList>
    </citation>
    <scope>NUCLEOTIDE SEQUENCE [LARGE SCALE GENOMIC DNA]</scope>
    <source>
        <strain evidence="3 4">AK4</strain>
    </source>
</reference>
<organism evidence="3 4">
    <name type="scientific">Caenispirillum salinarum AK4</name>
    <dbReference type="NCBI Taxonomy" id="1238182"/>
    <lineage>
        <taxon>Bacteria</taxon>
        <taxon>Pseudomonadati</taxon>
        <taxon>Pseudomonadota</taxon>
        <taxon>Alphaproteobacteria</taxon>
        <taxon>Rhodospirillales</taxon>
        <taxon>Novispirillaceae</taxon>
        <taxon>Caenispirillum</taxon>
    </lineage>
</organism>
<evidence type="ECO:0000259" key="2">
    <source>
        <dbReference type="Pfam" id="PF01434"/>
    </source>
</evidence>
<dbReference type="GO" id="GO:0006508">
    <property type="term" value="P:proteolysis"/>
    <property type="evidence" value="ECO:0007669"/>
    <property type="project" value="InterPro"/>
</dbReference>
<dbReference type="InterPro" id="IPR000642">
    <property type="entry name" value="Peptidase_M41"/>
</dbReference>
<name>K9HEG6_9PROT</name>
<dbReference type="InterPro" id="IPR037219">
    <property type="entry name" value="Peptidase_M41-like"/>
</dbReference>
<evidence type="ECO:0000313" key="3">
    <source>
        <dbReference type="EMBL" id="EKV28893.1"/>
    </source>
</evidence>
<keyword evidence="3" id="KW-0131">Cell cycle</keyword>
<dbReference type="GO" id="GO:0005524">
    <property type="term" value="F:ATP binding"/>
    <property type="evidence" value="ECO:0007669"/>
    <property type="project" value="InterPro"/>
</dbReference>
<dbReference type="eggNOG" id="COG0465">
    <property type="taxonomic scope" value="Bacteria"/>
</dbReference>
<evidence type="ECO:0000256" key="1">
    <source>
        <dbReference type="SAM" id="MobiDB-lite"/>
    </source>
</evidence>
<keyword evidence="3" id="KW-0132">Cell division</keyword>
<sequence length="140" mass="15422">MLLGRAAEWLVFEELSTGAADDLAKATDVARGMVMRYGMDEGLRSVSSEDERPTFLNPAEPQPAGRRVSEATARRIDAAVQAIIARAFDRATDVLTENRTALEAAAARLLEKETLEQDELRTIAEPLRRRPARAETIRSA</sequence>
<dbReference type="Pfam" id="PF01434">
    <property type="entry name" value="Peptidase_M41"/>
    <property type="match status" value="1"/>
</dbReference>
<dbReference type="PANTHER" id="PTHR23076">
    <property type="entry name" value="METALLOPROTEASE M41 FTSH"/>
    <property type="match status" value="1"/>
</dbReference>
<feature type="compositionally biased region" description="Basic and acidic residues" evidence="1">
    <location>
        <begin position="44"/>
        <end position="53"/>
    </location>
</feature>
<protein>
    <submittedName>
        <fullName evidence="3">Cell division protein FtsH</fullName>
    </submittedName>
</protein>
<dbReference type="Gene3D" id="1.20.58.760">
    <property type="entry name" value="Peptidase M41"/>
    <property type="match status" value="1"/>
</dbReference>
<dbReference type="EMBL" id="ANHY01000014">
    <property type="protein sequence ID" value="EKV28893.1"/>
    <property type="molecule type" value="Genomic_DNA"/>
</dbReference>
<feature type="domain" description="Peptidase M41" evidence="2">
    <location>
        <begin position="2"/>
        <end position="123"/>
    </location>
</feature>
<dbReference type="RefSeq" id="WP_009541314.1">
    <property type="nucleotide sequence ID" value="NZ_ANHY01000014.1"/>
</dbReference>
<comment type="caution">
    <text evidence="3">The sequence shown here is derived from an EMBL/GenBank/DDBJ whole genome shotgun (WGS) entry which is preliminary data.</text>
</comment>
<dbReference type="GO" id="GO:0004222">
    <property type="term" value="F:metalloendopeptidase activity"/>
    <property type="evidence" value="ECO:0007669"/>
    <property type="project" value="InterPro"/>
</dbReference>
<dbReference type="SUPFAM" id="SSF140990">
    <property type="entry name" value="FtsH protease domain-like"/>
    <property type="match status" value="1"/>
</dbReference>
<proteinExistence type="predicted"/>
<dbReference type="Proteomes" id="UP000009881">
    <property type="component" value="Unassembled WGS sequence"/>
</dbReference>
<keyword evidence="4" id="KW-1185">Reference proteome</keyword>
<dbReference type="PATRIC" id="fig|1238182.3.peg.2870"/>
<dbReference type="GO" id="GO:0051301">
    <property type="term" value="P:cell division"/>
    <property type="evidence" value="ECO:0007669"/>
    <property type="project" value="UniProtKB-KW"/>
</dbReference>
<gene>
    <name evidence="3" type="ORF">C882_0656</name>
</gene>
<dbReference type="GO" id="GO:0030163">
    <property type="term" value="P:protein catabolic process"/>
    <property type="evidence" value="ECO:0007669"/>
    <property type="project" value="TreeGrafter"/>
</dbReference>
<dbReference type="GO" id="GO:0005886">
    <property type="term" value="C:plasma membrane"/>
    <property type="evidence" value="ECO:0007669"/>
    <property type="project" value="TreeGrafter"/>
</dbReference>
<accession>K9HEG6</accession>
<dbReference type="STRING" id="1238182.C882_0656"/>
<dbReference type="AlphaFoldDB" id="K9HEG6"/>
<evidence type="ECO:0000313" key="4">
    <source>
        <dbReference type="Proteomes" id="UP000009881"/>
    </source>
</evidence>
<feature type="region of interest" description="Disordered" evidence="1">
    <location>
        <begin position="44"/>
        <end position="67"/>
    </location>
</feature>
<dbReference type="PANTHER" id="PTHR23076:SF97">
    <property type="entry name" value="ATP-DEPENDENT ZINC METALLOPROTEASE YME1L1"/>
    <property type="match status" value="1"/>
</dbReference>
<dbReference type="GO" id="GO:0004176">
    <property type="term" value="F:ATP-dependent peptidase activity"/>
    <property type="evidence" value="ECO:0007669"/>
    <property type="project" value="InterPro"/>
</dbReference>